<name>A0A7G1G3Y8_9BACT</name>
<feature type="chain" id="PRO_5028922755" description="Lipoprotein" evidence="1">
    <location>
        <begin position="22"/>
        <end position="374"/>
    </location>
</feature>
<feature type="signal peptide" evidence="1">
    <location>
        <begin position="1"/>
        <end position="21"/>
    </location>
</feature>
<dbReference type="Gene3D" id="2.80.10.50">
    <property type="match status" value="1"/>
</dbReference>
<dbReference type="SUPFAM" id="SSF50998">
    <property type="entry name" value="Quinoprotein alcohol dehydrogenase-like"/>
    <property type="match status" value="1"/>
</dbReference>
<dbReference type="InParanoid" id="A0A7G1G3Y8"/>
<dbReference type="PANTHER" id="PTHR42754:SF1">
    <property type="entry name" value="LIPOPROTEIN"/>
    <property type="match status" value="1"/>
</dbReference>
<accession>A0A7G1G3Y8</accession>
<reference evidence="2 3" key="1">
    <citation type="submission" date="2018-06" db="EMBL/GenBank/DDBJ databases">
        <title>Genome sequencing of Oceanotoga sp. sy52.</title>
        <authorList>
            <person name="Mori K."/>
        </authorList>
    </citation>
    <scope>NUCLEOTIDE SEQUENCE [LARGE SCALE GENOMIC DNA]</scope>
    <source>
        <strain evidence="3">sy52</strain>
    </source>
</reference>
<evidence type="ECO:0000313" key="2">
    <source>
        <dbReference type="EMBL" id="BBE31168.1"/>
    </source>
</evidence>
<dbReference type="AlphaFoldDB" id="A0A7G1G3Y8"/>
<dbReference type="PANTHER" id="PTHR42754">
    <property type="entry name" value="ENDOGLUCANASE"/>
    <property type="match status" value="1"/>
</dbReference>
<organism evidence="2 3">
    <name type="scientific">Tepiditoga spiralis</name>
    <dbReference type="NCBI Taxonomy" id="2108365"/>
    <lineage>
        <taxon>Bacteria</taxon>
        <taxon>Thermotogati</taxon>
        <taxon>Thermotogota</taxon>
        <taxon>Thermotogae</taxon>
        <taxon>Petrotogales</taxon>
        <taxon>Petrotogaceae</taxon>
        <taxon>Tepiditoga</taxon>
    </lineage>
</organism>
<dbReference type="KEGG" id="ocy:OSSY52_13090"/>
<proteinExistence type="predicted"/>
<evidence type="ECO:0008006" key="4">
    <source>
        <dbReference type="Google" id="ProtNLM"/>
    </source>
</evidence>
<keyword evidence="1" id="KW-0732">Signal</keyword>
<protein>
    <recommendedName>
        <fullName evidence="4">Lipoprotein</fullName>
    </recommendedName>
</protein>
<dbReference type="RefSeq" id="WP_190613544.1">
    <property type="nucleotide sequence ID" value="NZ_AP018712.1"/>
</dbReference>
<keyword evidence="3" id="KW-1185">Reference proteome</keyword>
<dbReference type="Proteomes" id="UP000516361">
    <property type="component" value="Chromosome"/>
</dbReference>
<evidence type="ECO:0000313" key="3">
    <source>
        <dbReference type="Proteomes" id="UP000516361"/>
    </source>
</evidence>
<sequence length="374" mass="42262">MKVKVLIILSLILATFSFSNANLVWEKVLNEAGNQQIYYVKSTDSGVYLFGSSDETGYDENIVVLKLDSNDNITKNTLGGSFSDWSLWGFESLEKNIYVVGSSKSFGNDYDYYLKNLNGSELSIKSMGNDKATAGIDTKDAIYILGYSQEPKTLNMKGNLVKIDKLTNKVIWKKWLPFYKNGADVKPLSIEKTSDNNFIISGVVVDFFEGRTKFYLAKVNMNGEVIWNKIFTGKDYARGFEVKETNDGYIAVGYNGSWDKGWSDTYLVKLSKDGQIIWEKNFGNGLSTHAYSVKIAKNGNIYVVGYESKTIKNKDVLLLEYDSDGNELNHYLFGGKNNDVAYSMDIKDNFLYISGYTTSDKKDRDILILKYEIK</sequence>
<evidence type="ECO:0000256" key="1">
    <source>
        <dbReference type="SAM" id="SignalP"/>
    </source>
</evidence>
<dbReference type="EMBL" id="AP018712">
    <property type="protein sequence ID" value="BBE31168.1"/>
    <property type="molecule type" value="Genomic_DNA"/>
</dbReference>
<gene>
    <name evidence="2" type="ORF">OSSY52_13090</name>
</gene>
<dbReference type="InterPro" id="IPR011047">
    <property type="entry name" value="Quinoprotein_ADH-like_sf"/>
</dbReference>